<protein>
    <recommendedName>
        <fullName evidence="5">Peptidase A1 domain-containing protein</fullName>
    </recommendedName>
</protein>
<sequence>MNIFCWLTTLLFTGLVLAQDDAFDKTIDRYSFKTVITNASLSGFTIEYKNYYKIVTNTITSKSYCLVGFEQALPEGCHAETTIHIPVKSFSVEADSYSVVPFIELLGLQNNMTKTPTANISSPCVRDGSADTSIASPDMVFSSSSNYGAMYVGFSADKDTLLPLQKASWLMYIGAFFDLELKSSSIYNQIVNNYNCHKNNLVSNNIPVSFTTFDPSHSLFTVHSGIYYHQLVQDAGGRLVATNVAQPDTFQVNVSTDQLNLAIALRGAEFIIDTSVPSLDYDTWLTADKPYFTADNKYTEVGAVNNNKVYTVHRLVNTNHISGKYNQNIYTNIYLYSFILDWNQRSAARPDLALLDLIKLLYPDFSVASNSLFPLWLTPYNKVNQTRQVLTIDMYGGCQDIATNAFAQSQCTLGASIGSTFIPKADLSKEGKAGVSVGVVLFFAGLVGLWLYRRYRLGKKRHHFYQMEDF</sequence>
<comment type="caution">
    <text evidence="3">The sequence shown here is derived from an EMBL/GenBank/DDBJ whole genome shotgun (WGS) entry which is preliminary data.</text>
</comment>
<organism evidence="3 4">
    <name type="scientific">Rhizopus stolonifer</name>
    <name type="common">Rhizopus nigricans</name>
    <dbReference type="NCBI Taxonomy" id="4846"/>
    <lineage>
        <taxon>Eukaryota</taxon>
        <taxon>Fungi</taxon>
        <taxon>Fungi incertae sedis</taxon>
        <taxon>Mucoromycota</taxon>
        <taxon>Mucoromycotina</taxon>
        <taxon>Mucoromycetes</taxon>
        <taxon>Mucorales</taxon>
        <taxon>Mucorineae</taxon>
        <taxon>Rhizopodaceae</taxon>
        <taxon>Rhizopus</taxon>
    </lineage>
</organism>
<dbReference type="EMBL" id="PJQM01000295">
    <property type="protein sequence ID" value="RCI05818.1"/>
    <property type="molecule type" value="Genomic_DNA"/>
</dbReference>
<feature type="transmembrane region" description="Helical" evidence="1">
    <location>
        <begin position="433"/>
        <end position="452"/>
    </location>
</feature>
<feature type="signal peptide" evidence="2">
    <location>
        <begin position="1"/>
        <end position="18"/>
    </location>
</feature>
<dbReference type="OrthoDB" id="409848at2759"/>
<keyword evidence="4" id="KW-1185">Reference proteome</keyword>
<dbReference type="Proteomes" id="UP000253551">
    <property type="component" value="Unassembled WGS sequence"/>
</dbReference>
<evidence type="ECO:0000256" key="1">
    <source>
        <dbReference type="SAM" id="Phobius"/>
    </source>
</evidence>
<dbReference type="AlphaFoldDB" id="A0A367KUE1"/>
<keyword evidence="1" id="KW-0812">Transmembrane</keyword>
<reference evidence="3 4" key="1">
    <citation type="journal article" date="2018" name="G3 (Bethesda)">
        <title>Phylogenetic and Phylogenomic Definition of Rhizopus Species.</title>
        <authorList>
            <person name="Gryganskyi A.P."/>
            <person name="Golan J."/>
            <person name="Dolatabadi S."/>
            <person name="Mondo S."/>
            <person name="Robb S."/>
            <person name="Idnurm A."/>
            <person name="Muszewska A."/>
            <person name="Steczkiewicz K."/>
            <person name="Masonjones S."/>
            <person name="Liao H.L."/>
            <person name="Gajdeczka M.T."/>
            <person name="Anike F."/>
            <person name="Vuek A."/>
            <person name="Anishchenko I.M."/>
            <person name="Voigt K."/>
            <person name="de Hoog G.S."/>
            <person name="Smith M.E."/>
            <person name="Heitman J."/>
            <person name="Vilgalys R."/>
            <person name="Stajich J.E."/>
        </authorList>
    </citation>
    <scope>NUCLEOTIDE SEQUENCE [LARGE SCALE GENOMIC DNA]</scope>
    <source>
        <strain evidence="3 4">LSU 92-RS-03</strain>
    </source>
</reference>
<evidence type="ECO:0000313" key="3">
    <source>
        <dbReference type="EMBL" id="RCI05818.1"/>
    </source>
</evidence>
<evidence type="ECO:0000256" key="2">
    <source>
        <dbReference type="SAM" id="SignalP"/>
    </source>
</evidence>
<name>A0A367KUE1_RHIST</name>
<evidence type="ECO:0000313" key="4">
    <source>
        <dbReference type="Proteomes" id="UP000253551"/>
    </source>
</evidence>
<evidence type="ECO:0008006" key="5">
    <source>
        <dbReference type="Google" id="ProtNLM"/>
    </source>
</evidence>
<dbReference type="PANTHER" id="PTHR38360">
    <property type="entry name" value="OS03G0120000 PROTEIN"/>
    <property type="match status" value="1"/>
</dbReference>
<dbReference type="PANTHER" id="PTHR38360:SF1">
    <property type="entry name" value="F12P19.7"/>
    <property type="match status" value="1"/>
</dbReference>
<dbReference type="STRING" id="4846.A0A367KUE1"/>
<accession>A0A367KUE1</accession>
<gene>
    <name evidence="3" type="ORF">CU098_008432</name>
</gene>
<feature type="chain" id="PRO_5016952484" description="Peptidase A1 domain-containing protein" evidence="2">
    <location>
        <begin position="19"/>
        <end position="470"/>
    </location>
</feature>
<dbReference type="SUPFAM" id="SSF53807">
    <property type="entry name" value="Helical backbone' metal receptor"/>
    <property type="match status" value="1"/>
</dbReference>
<proteinExistence type="predicted"/>
<keyword evidence="1" id="KW-1133">Transmembrane helix</keyword>
<keyword evidence="2" id="KW-0732">Signal</keyword>
<keyword evidence="1" id="KW-0472">Membrane</keyword>